<sequence length="108" mass="12644">MFEHAIYGTTYQPLCQLYLRQSFNQSHHPQENPNLEVDLSTLLKLEICSKLQNVSERDVTLDQVIRGPPYEERLVVFPRVRSSRTAYFTNSALKLTQDDPIFHNNIHQ</sequence>
<name>A0A7C8PJI5_ORBOL</name>
<protein>
    <submittedName>
        <fullName evidence="1">Uncharacterized protein</fullName>
    </submittedName>
</protein>
<dbReference type="AlphaFoldDB" id="A0A7C8PJI5"/>
<reference evidence="1 2" key="1">
    <citation type="submission" date="2019-03" db="EMBL/GenBank/DDBJ databases">
        <title>Nematode-trapping fungi genome.</title>
        <authorList>
            <person name="Vidal-Diez De Ulzurrun G."/>
        </authorList>
    </citation>
    <scope>NUCLEOTIDE SEQUENCE [LARGE SCALE GENOMIC DNA]</scope>
    <source>
        <strain evidence="1 2">TWF154</strain>
    </source>
</reference>
<dbReference type="Proteomes" id="UP000297595">
    <property type="component" value="Unassembled WGS sequence"/>
</dbReference>
<gene>
    <name evidence="1" type="ORF">EYR41_002291</name>
</gene>
<comment type="caution">
    <text evidence="1">The sequence shown here is derived from an EMBL/GenBank/DDBJ whole genome shotgun (WGS) entry which is preliminary data.</text>
</comment>
<proteinExistence type="predicted"/>
<organism evidence="1 2">
    <name type="scientific">Orbilia oligospora</name>
    <name type="common">Nematode-trapping fungus</name>
    <name type="synonym">Arthrobotrys oligospora</name>
    <dbReference type="NCBI Taxonomy" id="2813651"/>
    <lineage>
        <taxon>Eukaryota</taxon>
        <taxon>Fungi</taxon>
        <taxon>Dikarya</taxon>
        <taxon>Ascomycota</taxon>
        <taxon>Pezizomycotina</taxon>
        <taxon>Orbiliomycetes</taxon>
        <taxon>Orbiliales</taxon>
        <taxon>Orbiliaceae</taxon>
        <taxon>Orbilia</taxon>
    </lineage>
</organism>
<evidence type="ECO:0000313" key="1">
    <source>
        <dbReference type="EMBL" id="TGJ62312.1"/>
    </source>
</evidence>
<evidence type="ECO:0000313" key="2">
    <source>
        <dbReference type="Proteomes" id="UP000297595"/>
    </source>
</evidence>
<accession>A0A7C8PJI5</accession>
<dbReference type="EMBL" id="SOZJ01000010">
    <property type="protein sequence ID" value="TGJ62312.1"/>
    <property type="molecule type" value="Genomic_DNA"/>
</dbReference>